<dbReference type="AlphaFoldDB" id="A0A5N3VY79"/>
<dbReference type="Proteomes" id="UP000326458">
    <property type="component" value="Unassembled WGS sequence"/>
</dbReference>
<protein>
    <submittedName>
        <fullName evidence="1">Uncharacterized protein</fullName>
    </submittedName>
</protein>
<comment type="caution">
    <text evidence="1">The sequence shown here is derived from an EMBL/GenBank/DDBJ whole genome shotgun (WGS) entry which is preliminary data.</text>
</comment>
<dbReference type="EMBL" id="VCEA01000002">
    <property type="protein sequence ID" value="KAB0353066.1"/>
    <property type="molecule type" value="Genomic_DNA"/>
</dbReference>
<accession>A0A5N3VY79</accession>
<name>A0A5N3VY79_MUNMU</name>
<proteinExistence type="predicted"/>
<reference evidence="1 2" key="1">
    <citation type="submission" date="2019-06" db="EMBL/GenBank/DDBJ databases">
        <title>Discovery of a novel chromosome fission-fusion reversal in muntjac.</title>
        <authorList>
            <person name="Mudd A.B."/>
            <person name="Bredeson J.V."/>
            <person name="Baum R."/>
            <person name="Hockemeyer D."/>
            <person name="Rokhsar D.S."/>
        </authorList>
    </citation>
    <scope>NUCLEOTIDE SEQUENCE [LARGE SCALE GENOMIC DNA]</scope>
    <source>
        <strain evidence="1">UTSW_UCB_Mm</strain>
        <tissue evidence="1">Fibroblast cell line</tissue>
    </source>
</reference>
<evidence type="ECO:0000313" key="2">
    <source>
        <dbReference type="Proteomes" id="UP000326458"/>
    </source>
</evidence>
<sequence length="92" mass="9816">MASLLFCPCGPSRQPGTACLPLGRPQWEEAIPGQDSDSCAFQGHGPHPQHHRVRAKAGRTECPPITPSAGTTLPIWAQGPHVTSRQTEAWPG</sequence>
<gene>
    <name evidence="1" type="ORF">FD754_017923</name>
</gene>
<evidence type="ECO:0000313" key="1">
    <source>
        <dbReference type="EMBL" id="KAB0353066.1"/>
    </source>
</evidence>
<organism evidence="1 2">
    <name type="scientific">Muntiacus muntjak</name>
    <name type="common">Barking deer</name>
    <name type="synonym">Indian muntjac</name>
    <dbReference type="NCBI Taxonomy" id="9888"/>
    <lineage>
        <taxon>Eukaryota</taxon>
        <taxon>Metazoa</taxon>
        <taxon>Chordata</taxon>
        <taxon>Craniata</taxon>
        <taxon>Vertebrata</taxon>
        <taxon>Euteleostomi</taxon>
        <taxon>Mammalia</taxon>
        <taxon>Eutheria</taxon>
        <taxon>Laurasiatheria</taxon>
        <taxon>Artiodactyla</taxon>
        <taxon>Ruminantia</taxon>
        <taxon>Pecora</taxon>
        <taxon>Cervidae</taxon>
        <taxon>Muntiacinae</taxon>
        <taxon>Muntiacus</taxon>
    </lineage>
</organism>
<keyword evidence="2" id="KW-1185">Reference proteome</keyword>